<evidence type="ECO:0000256" key="1">
    <source>
        <dbReference type="SAM" id="Phobius"/>
    </source>
</evidence>
<keyword evidence="1" id="KW-1133">Transmembrane helix</keyword>
<sequence>MNQKFKEYFSISRQEYRGLIVLFVLLGLIYTAPYIYERFFFKPLEIKIETIKPALAQIDRYESTAYNNQEEDFHKPVLFRFNPNHLPVEDWIKLGLSEKQAHSIKKYEAKGGKFYKKEDVKKCMLFLRLCTNV</sequence>
<reference evidence="2 3" key="1">
    <citation type="submission" date="2019-08" db="EMBL/GenBank/DDBJ databases">
        <title>Pedobacter sp. nov., isolated from Han river, South Korea.</title>
        <authorList>
            <person name="Lee D.-H."/>
            <person name="Kim Y.-S."/>
            <person name="Hwang E.-M."/>
            <person name="Le Tran T.C."/>
            <person name="Cha C.-J."/>
        </authorList>
    </citation>
    <scope>NUCLEOTIDE SEQUENCE [LARGE SCALE GENOMIC DNA]</scope>
    <source>
        <strain evidence="2 3">CJ43</strain>
    </source>
</reference>
<organism evidence="2 3">
    <name type="scientific">Pedobacter aquae</name>
    <dbReference type="NCBI Taxonomy" id="2605747"/>
    <lineage>
        <taxon>Bacteria</taxon>
        <taxon>Pseudomonadati</taxon>
        <taxon>Bacteroidota</taxon>
        <taxon>Sphingobacteriia</taxon>
        <taxon>Sphingobacteriales</taxon>
        <taxon>Sphingobacteriaceae</taxon>
        <taxon>Pedobacter</taxon>
    </lineage>
</organism>
<dbReference type="RefSeq" id="WP_149073656.1">
    <property type="nucleotide sequence ID" value="NZ_CP043329.1"/>
</dbReference>
<dbReference type="Proteomes" id="UP000323653">
    <property type="component" value="Chromosome"/>
</dbReference>
<dbReference type="AlphaFoldDB" id="A0A5C0VEG4"/>
<evidence type="ECO:0000313" key="2">
    <source>
        <dbReference type="EMBL" id="QEK50469.1"/>
    </source>
</evidence>
<dbReference type="KEGG" id="pej:FYC62_01375"/>
<keyword evidence="1" id="KW-0472">Membrane</keyword>
<proteinExistence type="predicted"/>
<keyword evidence="3" id="KW-1185">Reference proteome</keyword>
<accession>A0A5C0VEG4</accession>
<protein>
    <submittedName>
        <fullName evidence="2">Uncharacterized protein</fullName>
    </submittedName>
</protein>
<name>A0A5C0VEG4_9SPHI</name>
<dbReference type="SUPFAM" id="SSF47781">
    <property type="entry name" value="RuvA domain 2-like"/>
    <property type="match status" value="1"/>
</dbReference>
<keyword evidence="1" id="KW-0812">Transmembrane</keyword>
<feature type="transmembrane region" description="Helical" evidence="1">
    <location>
        <begin position="16"/>
        <end position="36"/>
    </location>
</feature>
<evidence type="ECO:0000313" key="3">
    <source>
        <dbReference type="Proteomes" id="UP000323653"/>
    </source>
</evidence>
<dbReference type="InterPro" id="IPR010994">
    <property type="entry name" value="RuvA_2-like"/>
</dbReference>
<gene>
    <name evidence="2" type="ORF">FYC62_01375</name>
</gene>
<dbReference type="EMBL" id="CP043329">
    <property type="protein sequence ID" value="QEK50469.1"/>
    <property type="molecule type" value="Genomic_DNA"/>
</dbReference>